<name>A0ABP9SMX3_9MICC</name>
<dbReference type="SUPFAM" id="SSF55781">
    <property type="entry name" value="GAF domain-like"/>
    <property type="match status" value="1"/>
</dbReference>
<dbReference type="InterPro" id="IPR036390">
    <property type="entry name" value="WH_DNA-bd_sf"/>
</dbReference>
<dbReference type="InterPro" id="IPR014757">
    <property type="entry name" value="Tscrpt_reg_IclR_C"/>
</dbReference>
<dbReference type="InterPro" id="IPR050707">
    <property type="entry name" value="HTH_MetabolicPath_Reg"/>
</dbReference>
<sequence>MKDAAELLEVVPSTAYRLLVALCYDGFASQDGDRRYRAGPEIAGHHHGTLSPGQLRIVLRPAIEELNRTLNETIQVWVLNGPRVSYIDGLESTQPLSVRTGVWDLVPAYSSAGGKALLAELGPAELESIHSGGLIPWRSARITTLQTLKRHLVTVRQDGYALNLEEAAQGIAGIAACVKDPAGYPVAAISVAIPSIRFSRKKIPEYAEALRTAVDVAETEIGKPQEMFTDTQ</sequence>
<keyword evidence="5" id="KW-1185">Reference proteome</keyword>
<reference evidence="5" key="1">
    <citation type="journal article" date="2019" name="Int. J. Syst. Evol. Microbiol.">
        <title>The Global Catalogue of Microorganisms (GCM) 10K type strain sequencing project: providing services to taxonomists for standard genome sequencing and annotation.</title>
        <authorList>
            <consortium name="The Broad Institute Genomics Platform"/>
            <consortium name="The Broad Institute Genome Sequencing Center for Infectious Disease"/>
            <person name="Wu L."/>
            <person name="Ma J."/>
        </authorList>
    </citation>
    <scope>NUCLEOTIDE SEQUENCE [LARGE SCALE GENOMIC DNA]</scope>
    <source>
        <strain evidence="5">JCM 18514</strain>
    </source>
</reference>
<dbReference type="Gene3D" id="3.30.450.40">
    <property type="match status" value="1"/>
</dbReference>
<keyword evidence="2" id="KW-0804">Transcription</keyword>
<dbReference type="Gene3D" id="1.10.10.10">
    <property type="entry name" value="Winged helix-like DNA-binding domain superfamily/Winged helix DNA-binding domain"/>
    <property type="match status" value="1"/>
</dbReference>
<comment type="caution">
    <text evidence="4">The sequence shown here is derived from an EMBL/GenBank/DDBJ whole genome shotgun (WGS) entry which is preliminary data.</text>
</comment>
<evidence type="ECO:0000313" key="4">
    <source>
        <dbReference type="EMBL" id="GAA5199367.1"/>
    </source>
</evidence>
<keyword evidence="1" id="KW-0805">Transcription regulation</keyword>
<dbReference type="InterPro" id="IPR036388">
    <property type="entry name" value="WH-like_DNA-bd_sf"/>
</dbReference>
<accession>A0ABP9SMX3</accession>
<gene>
    <name evidence="4" type="ORF">GCM10023346_38900</name>
</gene>
<dbReference type="SUPFAM" id="SSF46785">
    <property type="entry name" value="Winged helix' DNA-binding domain"/>
    <property type="match status" value="1"/>
</dbReference>
<proteinExistence type="predicted"/>
<dbReference type="PANTHER" id="PTHR30136:SF35">
    <property type="entry name" value="HTH-TYPE TRANSCRIPTIONAL REGULATOR RV1719"/>
    <property type="match status" value="1"/>
</dbReference>
<dbReference type="PROSITE" id="PS51078">
    <property type="entry name" value="ICLR_ED"/>
    <property type="match status" value="1"/>
</dbReference>
<evidence type="ECO:0000256" key="2">
    <source>
        <dbReference type="ARBA" id="ARBA00023163"/>
    </source>
</evidence>
<evidence type="ECO:0000259" key="3">
    <source>
        <dbReference type="PROSITE" id="PS51078"/>
    </source>
</evidence>
<feature type="domain" description="IclR-ED" evidence="3">
    <location>
        <begin position="34"/>
        <end position="223"/>
    </location>
</feature>
<protein>
    <recommendedName>
        <fullName evidence="3">IclR-ED domain-containing protein</fullName>
    </recommendedName>
</protein>
<dbReference type="Pfam" id="PF01614">
    <property type="entry name" value="IclR_C"/>
    <property type="match status" value="1"/>
</dbReference>
<evidence type="ECO:0000313" key="5">
    <source>
        <dbReference type="Proteomes" id="UP001500200"/>
    </source>
</evidence>
<organism evidence="4 5">
    <name type="scientific">Arthrobacter gyeryongensis</name>
    <dbReference type="NCBI Taxonomy" id="1650592"/>
    <lineage>
        <taxon>Bacteria</taxon>
        <taxon>Bacillati</taxon>
        <taxon>Actinomycetota</taxon>
        <taxon>Actinomycetes</taxon>
        <taxon>Micrococcales</taxon>
        <taxon>Micrococcaceae</taxon>
        <taxon>Arthrobacter</taxon>
    </lineage>
</organism>
<dbReference type="InterPro" id="IPR029016">
    <property type="entry name" value="GAF-like_dom_sf"/>
</dbReference>
<evidence type="ECO:0000256" key="1">
    <source>
        <dbReference type="ARBA" id="ARBA00023015"/>
    </source>
</evidence>
<dbReference type="Proteomes" id="UP001500200">
    <property type="component" value="Unassembled WGS sequence"/>
</dbReference>
<dbReference type="EMBL" id="BAABKK010000030">
    <property type="protein sequence ID" value="GAA5199367.1"/>
    <property type="molecule type" value="Genomic_DNA"/>
</dbReference>
<dbReference type="PANTHER" id="PTHR30136">
    <property type="entry name" value="HELIX-TURN-HELIX TRANSCRIPTIONAL REGULATOR, ICLR FAMILY"/>
    <property type="match status" value="1"/>
</dbReference>